<comment type="caution">
    <text evidence="1">The sequence shown here is derived from an EMBL/GenBank/DDBJ whole genome shotgun (WGS) entry which is preliminary data.</text>
</comment>
<dbReference type="InterPro" id="IPR027417">
    <property type="entry name" value="P-loop_NTPase"/>
</dbReference>
<dbReference type="EMBL" id="BPVZ01000183">
    <property type="protein sequence ID" value="GKV44536.1"/>
    <property type="molecule type" value="Genomic_DNA"/>
</dbReference>
<dbReference type="Gene3D" id="3.40.50.300">
    <property type="entry name" value="P-loop containing nucleotide triphosphate hydrolases"/>
    <property type="match status" value="1"/>
</dbReference>
<reference evidence="1 2" key="1">
    <citation type="journal article" date="2021" name="Commun. Biol.">
        <title>The genome of Shorea leprosula (Dipterocarpaceae) highlights the ecological relevance of drought in aseasonal tropical rainforests.</title>
        <authorList>
            <person name="Ng K.K.S."/>
            <person name="Kobayashi M.J."/>
            <person name="Fawcett J.A."/>
            <person name="Hatakeyama M."/>
            <person name="Paape T."/>
            <person name="Ng C.H."/>
            <person name="Ang C.C."/>
            <person name="Tnah L.H."/>
            <person name="Lee C.T."/>
            <person name="Nishiyama T."/>
            <person name="Sese J."/>
            <person name="O'Brien M.J."/>
            <person name="Copetti D."/>
            <person name="Mohd Noor M.I."/>
            <person name="Ong R.C."/>
            <person name="Putra M."/>
            <person name="Sireger I.Z."/>
            <person name="Indrioko S."/>
            <person name="Kosugi Y."/>
            <person name="Izuno A."/>
            <person name="Isagi Y."/>
            <person name="Lee S.L."/>
            <person name="Shimizu K.K."/>
        </authorList>
    </citation>
    <scope>NUCLEOTIDE SEQUENCE [LARGE SCALE GENOMIC DNA]</scope>
    <source>
        <strain evidence="1">214</strain>
    </source>
</reference>
<organism evidence="1 2">
    <name type="scientific">Rubroshorea leprosula</name>
    <dbReference type="NCBI Taxonomy" id="152421"/>
    <lineage>
        <taxon>Eukaryota</taxon>
        <taxon>Viridiplantae</taxon>
        <taxon>Streptophyta</taxon>
        <taxon>Embryophyta</taxon>
        <taxon>Tracheophyta</taxon>
        <taxon>Spermatophyta</taxon>
        <taxon>Magnoliopsida</taxon>
        <taxon>eudicotyledons</taxon>
        <taxon>Gunneridae</taxon>
        <taxon>Pentapetalae</taxon>
        <taxon>rosids</taxon>
        <taxon>malvids</taxon>
        <taxon>Malvales</taxon>
        <taxon>Dipterocarpaceae</taxon>
        <taxon>Rubroshorea</taxon>
    </lineage>
</organism>
<name>A0AAV5M482_9ROSI</name>
<evidence type="ECO:0000313" key="2">
    <source>
        <dbReference type="Proteomes" id="UP001054252"/>
    </source>
</evidence>
<evidence type="ECO:0000313" key="1">
    <source>
        <dbReference type="EMBL" id="GKV44536.1"/>
    </source>
</evidence>
<keyword evidence="2" id="KW-1185">Reference proteome</keyword>
<dbReference type="AlphaFoldDB" id="A0AAV5M482"/>
<accession>A0AAV5M482</accession>
<proteinExistence type="predicted"/>
<protein>
    <submittedName>
        <fullName evidence="1">Uncharacterized protein</fullName>
    </submittedName>
</protein>
<gene>
    <name evidence="1" type="ORF">SLEP1_g51710</name>
</gene>
<sequence>MIIQQLHDQRVVLVNQDSFYHNLSEEELARVHEYNFDHPGEKHFYNLDTDFQGNWKHIFIFLLLAFALC</sequence>
<dbReference type="Proteomes" id="UP001054252">
    <property type="component" value="Unassembled WGS sequence"/>
</dbReference>